<dbReference type="InterPro" id="IPR011050">
    <property type="entry name" value="Pectin_lyase_fold/virulence"/>
</dbReference>
<dbReference type="EMBL" id="KN846987">
    <property type="protein sequence ID" value="KIW93281.1"/>
    <property type="molecule type" value="Genomic_DNA"/>
</dbReference>
<keyword evidence="2" id="KW-1185">Reference proteome</keyword>
<dbReference type="OrthoDB" id="5959761at2759"/>
<dbReference type="Gene3D" id="2.160.20.10">
    <property type="entry name" value="Single-stranded right-handed beta-helix, Pectin lyase-like"/>
    <property type="match status" value="1"/>
</dbReference>
<gene>
    <name evidence="1" type="ORF">Z519_05886</name>
</gene>
<dbReference type="AlphaFoldDB" id="A0A0D2ETP1"/>
<dbReference type="InterPro" id="IPR059186">
    <property type="entry name" value="SACTE_4363"/>
</dbReference>
<sequence length="568" mass="61763">MATSVRPTPNTPTPVDFGPNVHIFDPSMPMAQITSTMAPIFHSQDTSQFGPGRHAYLFKPGSYNLNVDVGYYMTVHGLGHSPNDVIVTGSVQSLATSTQGLALNSFWRGVENLSVVPTTNGDISGWAVSQATFLRRVHVIRGQLFLFDWRYPSDRNYSSGGFIADSLVDNQIVSGSQQQFLTRNTTITNWIGGVWNMVFVGDDQAPSESWPDQPFTVIQKTPCIREKPYLIFENDYAVRVPSLKRESQGTSWSNIPDSATTIPINQFYIAQAGTDTADSMNSALRHGYHLILTPGVYHLSRSLEVKHPNTVILGLGMATLVPDNGTPAMAVDDVDGVSVCGIIFDAGPVRSSQLLTVGGVDSTADHSANPTALFDLSCRVGGATPGSTINCFTINSNNVILDNIWIWRADHGNSGTVGWTVNTAENGLTVRGQNVVAYGLFVEHFQNFQTVWNGNGGQVYMYQSEIPYDPPDQASWQQPTGNKGYASYKVGDQVSSHTAKGLGIYCNFDNQVELDNAIETPTGPGIQLNHMVTQWLNGKPFSAINHIINGTGDRVYDNGRNLNAKSST</sequence>
<protein>
    <recommendedName>
        <fullName evidence="3">Adenylyl cyclase</fullName>
    </recommendedName>
</protein>
<dbReference type="Proteomes" id="UP000053789">
    <property type="component" value="Unassembled WGS sequence"/>
</dbReference>
<organism evidence="1 2">
    <name type="scientific">Cladophialophora bantiana (strain ATCC 10958 / CBS 173.52 / CDC B-1940 / NIH 8579)</name>
    <name type="common">Xylohypha bantiana</name>
    <dbReference type="NCBI Taxonomy" id="1442370"/>
    <lineage>
        <taxon>Eukaryota</taxon>
        <taxon>Fungi</taxon>
        <taxon>Dikarya</taxon>
        <taxon>Ascomycota</taxon>
        <taxon>Pezizomycotina</taxon>
        <taxon>Eurotiomycetes</taxon>
        <taxon>Chaetothyriomycetidae</taxon>
        <taxon>Chaetothyriales</taxon>
        <taxon>Herpotrichiellaceae</taxon>
        <taxon>Cladophialophora</taxon>
    </lineage>
</organism>
<evidence type="ECO:0008006" key="3">
    <source>
        <dbReference type="Google" id="ProtNLM"/>
    </source>
</evidence>
<dbReference type="GeneID" id="27698814"/>
<dbReference type="RefSeq" id="XP_016619950.1">
    <property type="nucleotide sequence ID" value="XM_016763626.1"/>
</dbReference>
<proteinExistence type="predicted"/>
<evidence type="ECO:0000313" key="2">
    <source>
        <dbReference type="Proteomes" id="UP000053789"/>
    </source>
</evidence>
<dbReference type="InterPro" id="IPR012334">
    <property type="entry name" value="Pectin_lyas_fold"/>
</dbReference>
<evidence type="ECO:0000313" key="1">
    <source>
        <dbReference type="EMBL" id="KIW93281.1"/>
    </source>
</evidence>
<dbReference type="CDD" id="cd23669">
    <property type="entry name" value="GH55_SacteLam55A-like"/>
    <property type="match status" value="1"/>
</dbReference>
<name>A0A0D2ETP1_CLAB1</name>
<accession>A0A0D2ETP1</accession>
<dbReference type="HOGENOM" id="CLU_013797_1_0_1"/>
<dbReference type="VEuPathDB" id="FungiDB:Z519_05886"/>
<reference evidence="1" key="1">
    <citation type="submission" date="2015-01" db="EMBL/GenBank/DDBJ databases">
        <title>The Genome Sequence of Cladophialophora bantiana CBS 173.52.</title>
        <authorList>
            <consortium name="The Broad Institute Genomics Platform"/>
            <person name="Cuomo C."/>
            <person name="de Hoog S."/>
            <person name="Gorbushina A."/>
            <person name="Stielow B."/>
            <person name="Teixiera M."/>
            <person name="Abouelleil A."/>
            <person name="Chapman S.B."/>
            <person name="Priest M."/>
            <person name="Young S.K."/>
            <person name="Wortman J."/>
            <person name="Nusbaum C."/>
            <person name="Birren B."/>
        </authorList>
    </citation>
    <scope>NUCLEOTIDE SEQUENCE [LARGE SCALE GENOMIC DNA]</scope>
    <source>
        <strain evidence="1">CBS 173.52</strain>
    </source>
</reference>
<dbReference type="SUPFAM" id="SSF51126">
    <property type="entry name" value="Pectin lyase-like"/>
    <property type="match status" value="1"/>
</dbReference>